<sequence>MRRPILGLNTRVETSLDVAPRQQAVVRLEGMALEKRLRSKRSSAFVEAISKLDVSGVVATKEKVQELIDQIASEFPELAPDQLPLGIVSKCYLGNPYEVHSLDAGLQIINHYKRGEVLPNGMEKARRLAMHPGYEYIEVYMNMMCAVSGSGEVSIIKE</sequence>
<name>A0A1B2E062_9BACL</name>
<accession>A0A1B2E062</accession>
<organism evidence="1">
    <name type="scientific">Paenibacillus ihbetae</name>
    <dbReference type="NCBI Taxonomy" id="1870820"/>
    <lineage>
        <taxon>Bacteria</taxon>
        <taxon>Bacillati</taxon>
        <taxon>Bacillota</taxon>
        <taxon>Bacilli</taxon>
        <taxon>Bacillales</taxon>
        <taxon>Paenibacillaceae</taxon>
        <taxon>Paenibacillus</taxon>
    </lineage>
</organism>
<dbReference type="AlphaFoldDB" id="A0A1B2E062"/>
<protein>
    <submittedName>
        <fullName evidence="1">Uncharacterized protein</fullName>
    </submittedName>
</protein>
<proteinExistence type="predicted"/>
<gene>
    <name evidence="1" type="ORF">BBD41_12820</name>
</gene>
<evidence type="ECO:0000313" key="1">
    <source>
        <dbReference type="EMBL" id="ANY73396.1"/>
    </source>
</evidence>
<dbReference type="GeneID" id="48309127"/>
<dbReference type="KEGG" id="pib:BBD41_12820"/>
<dbReference type="RefSeq" id="WP_099477838.1">
    <property type="nucleotide sequence ID" value="NZ_CP016809.1"/>
</dbReference>
<dbReference type="EMBL" id="CP016809">
    <property type="protein sequence ID" value="ANY73396.1"/>
    <property type="molecule type" value="Genomic_DNA"/>
</dbReference>
<reference evidence="1" key="1">
    <citation type="submission" date="2016-08" db="EMBL/GenBank/DDBJ databases">
        <title>Complete Genome Seqeunce of Paenibacillus sp. nov. IHBB 9852 from high altitute lake of Indian trans-Himalayas.</title>
        <authorList>
            <person name="Kiran S."/>
            <person name="Swarnkar M.K."/>
            <person name="Rana A."/>
            <person name="Tewari R."/>
            <person name="Gulati A."/>
        </authorList>
    </citation>
    <scope>NUCLEOTIDE SEQUENCE [LARGE SCALE GENOMIC DNA]</scope>
    <source>
        <strain evidence="1">IHBB 9852</strain>
    </source>
</reference>